<accession>A0ABM0MV89</accession>
<evidence type="ECO:0000256" key="4">
    <source>
        <dbReference type="SAM" id="MobiDB-lite"/>
    </source>
</evidence>
<keyword evidence="1" id="KW-0677">Repeat</keyword>
<dbReference type="InterPro" id="IPR059008">
    <property type="entry name" value="ABTB2/3_histone"/>
</dbReference>
<dbReference type="SMART" id="SM00248">
    <property type="entry name" value="ANK"/>
    <property type="match status" value="5"/>
</dbReference>
<dbReference type="PANTHER" id="PTHR46071">
    <property type="entry name" value="ANKYRIN REPEAT AND BTB/POZ DOMAIN-CONTAINING"/>
    <property type="match status" value="1"/>
</dbReference>
<name>A0ABM0MV89_SACKO</name>
<feature type="repeat" description="ANK" evidence="3">
    <location>
        <begin position="449"/>
        <end position="481"/>
    </location>
</feature>
<dbReference type="RefSeq" id="XP_006823930.1">
    <property type="nucleotide sequence ID" value="XM_006823867.1"/>
</dbReference>
<gene>
    <name evidence="7" type="primary">LOC100375001</name>
</gene>
<evidence type="ECO:0000256" key="3">
    <source>
        <dbReference type="PROSITE-ProRule" id="PRU00023"/>
    </source>
</evidence>
<evidence type="ECO:0000256" key="1">
    <source>
        <dbReference type="ARBA" id="ARBA00022737"/>
    </source>
</evidence>
<dbReference type="InterPro" id="IPR036770">
    <property type="entry name" value="Ankyrin_rpt-contain_sf"/>
</dbReference>
<dbReference type="Proteomes" id="UP000694865">
    <property type="component" value="Unplaced"/>
</dbReference>
<dbReference type="Gene3D" id="3.30.710.10">
    <property type="entry name" value="Potassium Channel Kv1.1, Chain A"/>
    <property type="match status" value="1"/>
</dbReference>
<sequence length="913" mass="102450">MSCFHSITGAFETLTMDTNSHSGGSSGASFNSHYSSKSTRENSPHLAPLEWEHSRHGSFDTLNTSIPDEMEFIDKYYKIVELEKTPWTDVHVKNVLQSGSKSRQLSRKVPYVVVQRISYLLQRPLVRIARETQRLCSTYGKCTKHEIHTAIKLILSRSLAESCLAASVKALSNFQMNPDHFRIGKKTRSGLIFPVGKFHRWLVDTHVSSRVNDHAAVYLTACMEGLAEEMFFRAFHGNIDELDEELTVEMLDFGISNDPDLWGISQTCEHLICGRNANGILSLTSSPLSGNSSTRSSSSGSDYSNQSRGYGRKCEIKTNGSLEVSKHLEQNLLATCVGSIAELGKLDLKLGDGWMYVFSNRNLNQTEIMEECFVIVAWKIKIILNRYTPVRALLTDESICSSRHLDASACAASFQLDLAFRMLACGRTDLVQQAIAMLGPAGINALNEQGMTPLMFACARGDEAMVQVLIDAHSDLDITVPSNPMYPCVHPAIRHWTALTFATANSHIPVVQLLLEAGAYVDGAVDNSFNAETPLQMAAAAGHYELVSLLLARGADPYLFTLDKSNANSGYLNSFALAASHGHRNVLRRLLSQPHVTKSSDFLSLEEILAEGTDTGYKAKKLDNTKTREAALQEAMYHSCEHGYLDVSMELRSLGVQWSLHCWTETLSTAKQLRRKAIIQCLLRDFCSIQPNEYNEEFCDEALPLMFDIFRQCKNEVISQQLAAVFSLVYGYEPLPEIKAINFTPPARIDPQYVNNPDMSDVTFIVEGRPFYAHKIILVTASKRFKALLSDKMNESTTPCVEINDFRYHVFKVMAAANYFYLDGLQRHCEILCSKLLLFENAVKIYKHAKLYNARALMEYCECYFLANMTELLDKSDHYKKLVFNSKLPTYDVIQGLQQTLTHRILLRQSTIV</sequence>
<feature type="repeat" description="ANK" evidence="3">
    <location>
        <begin position="494"/>
        <end position="526"/>
    </location>
</feature>
<dbReference type="Pfam" id="PF12796">
    <property type="entry name" value="Ank_2"/>
    <property type="match status" value="1"/>
</dbReference>
<dbReference type="CDD" id="cd22913">
    <property type="entry name" value="HFD_ABTB2-like"/>
    <property type="match status" value="1"/>
</dbReference>
<dbReference type="SUPFAM" id="SSF54695">
    <property type="entry name" value="POZ domain"/>
    <property type="match status" value="1"/>
</dbReference>
<dbReference type="Pfam" id="PF00651">
    <property type="entry name" value="BTB"/>
    <property type="match status" value="1"/>
</dbReference>
<protein>
    <submittedName>
        <fullName evidence="7">Ankyrin repeat and BTB/POZ domain-containing protein 2-like</fullName>
    </submittedName>
</protein>
<feature type="repeat" description="ANK" evidence="3">
    <location>
        <begin position="530"/>
        <end position="556"/>
    </location>
</feature>
<dbReference type="InterPro" id="IPR000210">
    <property type="entry name" value="BTB/POZ_dom"/>
</dbReference>
<dbReference type="InterPro" id="IPR011333">
    <property type="entry name" value="SKP1/BTB/POZ_sf"/>
</dbReference>
<feature type="region of interest" description="Disordered" evidence="4">
    <location>
        <begin position="287"/>
        <end position="309"/>
    </location>
</feature>
<dbReference type="Pfam" id="PF26281">
    <property type="entry name" value="Histone_ABTB"/>
    <property type="match status" value="1"/>
</dbReference>
<proteinExistence type="predicted"/>
<dbReference type="SUPFAM" id="SSF48403">
    <property type="entry name" value="Ankyrin repeat"/>
    <property type="match status" value="1"/>
</dbReference>
<keyword evidence="2 3" id="KW-0040">ANK repeat</keyword>
<dbReference type="Gene3D" id="1.25.40.20">
    <property type="entry name" value="Ankyrin repeat-containing domain"/>
    <property type="match status" value="1"/>
</dbReference>
<evidence type="ECO:0000313" key="6">
    <source>
        <dbReference type="Proteomes" id="UP000694865"/>
    </source>
</evidence>
<dbReference type="PROSITE" id="PS50088">
    <property type="entry name" value="ANK_REPEAT"/>
    <property type="match status" value="3"/>
</dbReference>
<evidence type="ECO:0000256" key="2">
    <source>
        <dbReference type="ARBA" id="ARBA00023043"/>
    </source>
</evidence>
<keyword evidence="6" id="KW-1185">Reference proteome</keyword>
<dbReference type="PROSITE" id="PS50097">
    <property type="entry name" value="BTB"/>
    <property type="match status" value="1"/>
</dbReference>
<dbReference type="InterPro" id="IPR002110">
    <property type="entry name" value="Ankyrin_rpt"/>
</dbReference>
<dbReference type="GeneID" id="100375001"/>
<feature type="region of interest" description="Disordered" evidence="4">
    <location>
        <begin position="21"/>
        <end position="45"/>
    </location>
</feature>
<dbReference type="Gene3D" id="1.10.20.10">
    <property type="entry name" value="Histone, subunit A"/>
    <property type="match status" value="1"/>
</dbReference>
<dbReference type="InterPro" id="IPR009072">
    <property type="entry name" value="Histone-fold"/>
</dbReference>
<evidence type="ECO:0000313" key="7">
    <source>
        <dbReference type="RefSeq" id="XP_006823930.1"/>
    </source>
</evidence>
<dbReference type="CDD" id="cd18491">
    <property type="entry name" value="BACK_ABTB2_like"/>
    <property type="match status" value="1"/>
</dbReference>
<feature type="domain" description="BTB" evidence="5">
    <location>
        <begin position="760"/>
        <end position="819"/>
    </location>
</feature>
<dbReference type="PROSITE" id="PS50297">
    <property type="entry name" value="ANK_REP_REGION"/>
    <property type="match status" value="2"/>
</dbReference>
<dbReference type="SMART" id="SM00225">
    <property type="entry name" value="BTB"/>
    <property type="match status" value="1"/>
</dbReference>
<dbReference type="SUPFAM" id="SSF47113">
    <property type="entry name" value="Histone-fold"/>
    <property type="match status" value="2"/>
</dbReference>
<dbReference type="Pfam" id="PF00023">
    <property type="entry name" value="Ank"/>
    <property type="match status" value="1"/>
</dbReference>
<reference evidence="7" key="1">
    <citation type="submission" date="2025-08" db="UniProtKB">
        <authorList>
            <consortium name="RefSeq"/>
        </authorList>
    </citation>
    <scope>IDENTIFICATION</scope>
    <source>
        <tissue evidence="7">Testes</tissue>
    </source>
</reference>
<dbReference type="PANTHER" id="PTHR46071:SF2">
    <property type="entry name" value="ANKYRIN REPEAT AND BTB_POZ DOMAIN-CONTAINING PROTEIN 2-LIKE PROTEIN"/>
    <property type="match status" value="1"/>
</dbReference>
<dbReference type="InterPro" id="IPR052089">
    <property type="entry name" value="Ankyrin-BTB/POZ_domain"/>
</dbReference>
<evidence type="ECO:0000259" key="5">
    <source>
        <dbReference type="PROSITE" id="PS50097"/>
    </source>
</evidence>
<feature type="compositionally biased region" description="Low complexity" evidence="4">
    <location>
        <begin position="287"/>
        <end position="308"/>
    </location>
</feature>
<organism evidence="6 7">
    <name type="scientific">Saccoglossus kowalevskii</name>
    <name type="common">Acorn worm</name>
    <dbReference type="NCBI Taxonomy" id="10224"/>
    <lineage>
        <taxon>Eukaryota</taxon>
        <taxon>Metazoa</taxon>
        <taxon>Hemichordata</taxon>
        <taxon>Enteropneusta</taxon>
        <taxon>Harrimaniidae</taxon>
        <taxon>Saccoglossus</taxon>
    </lineage>
</organism>
<feature type="compositionally biased region" description="Polar residues" evidence="4">
    <location>
        <begin position="21"/>
        <end position="37"/>
    </location>
</feature>